<feature type="region of interest" description="Disordered" evidence="1">
    <location>
        <begin position="34"/>
        <end position="66"/>
    </location>
</feature>
<name>A0AAD9J8J2_9ANNE</name>
<sequence>MLNFFAPIHVKMHQFIVEDALSCSDVECFRQEMNNKETTNDPEPPYSIEEDSSGSIYDQKQSQRHK</sequence>
<accession>A0AAD9J8J2</accession>
<organism evidence="2 3">
    <name type="scientific">Paralvinella palmiformis</name>
    <dbReference type="NCBI Taxonomy" id="53620"/>
    <lineage>
        <taxon>Eukaryota</taxon>
        <taxon>Metazoa</taxon>
        <taxon>Spiralia</taxon>
        <taxon>Lophotrochozoa</taxon>
        <taxon>Annelida</taxon>
        <taxon>Polychaeta</taxon>
        <taxon>Sedentaria</taxon>
        <taxon>Canalipalpata</taxon>
        <taxon>Terebellida</taxon>
        <taxon>Terebelliformia</taxon>
        <taxon>Alvinellidae</taxon>
        <taxon>Paralvinella</taxon>
    </lineage>
</organism>
<comment type="caution">
    <text evidence="2">The sequence shown here is derived from an EMBL/GenBank/DDBJ whole genome shotgun (WGS) entry which is preliminary data.</text>
</comment>
<gene>
    <name evidence="2" type="ORF">LSH36_497g01020</name>
</gene>
<dbReference type="EMBL" id="JAODUP010000497">
    <property type="protein sequence ID" value="KAK2148441.1"/>
    <property type="molecule type" value="Genomic_DNA"/>
</dbReference>
<dbReference type="Proteomes" id="UP001208570">
    <property type="component" value="Unassembled WGS sequence"/>
</dbReference>
<dbReference type="AlphaFoldDB" id="A0AAD9J8J2"/>
<evidence type="ECO:0000256" key="1">
    <source>
        <dbReference type="SAM" id="MobiDB-lite"/>
    </source>
</evidence>
<reference evidence="2" key="1">
    <citation type="journal article" date="2023" name="Mol. Biol. Evol.">
        <title>Third-Generation Sequencing Reveals the Adaptive Role of the Epigenome in Three Deep-Sea Polychaetes.</title>
        <authorList>
            <person name="Perez M."/>
            <person name="Aroh O."/>
            <person name="Sun Y."/>
            <person name="Lan Y."/>
            <person name="Juniper S.K."/>
            <person name="Young C.R."/>
            <person name="Angers B."/>
            <person name="Qian P.Y."/>
        </authorList>
    </citation>
    <scope>NUCLEOTIDE SEQUENCE</scope>
    <source>
        <strain evidence="2">P08H-3</strain>
    </source>
</reference>
<evidence type="ECO:0000313" key="3">
    <source>
        <dbReference type="Proteomes" id="UP001208570"/>
    </source>
</evidence>
<proteinExistence type="predicted"/>
<keyword evidence="3" id="KW-1185">Reference proteome</keyword>
<protein>
    <submittedName>
        <fullName evidence="2">Uncharacterized protein</fullName>
    </submittedName>
</protein>
<evidence type="ECO:0000313" key="2">
    <source>
        <dbReference type="EMBL" id="KAK2148441.1"/>
    </source>
</evidence>